<organism evidence="1 2">
    <name type="scientific">Proteiniclasticum sediminis</name>
    <dbReference type="NCBI Taxonomy" id="2804028"/>
    <lineage>
        <taxon>Bacteria</taxon>
        <taxon>Bacillati</taxon>
        <taxon>Bacillota</taxon>
        <taxon>Clostridia</taxon>
        <taxon>Eubacteriales</taxon>
        <taxon>Clostridiaceae</taxon>
        <taxon>Proteiniclasticum</taxon>
    </lineage>
</organism>
<dbReference type="Proteomes" id="UP000675379">
    <property type="component" value="Unassembled WGS sequence"/>
</dbReference>
<keyword evidence="2" id="KW-1185">Reference proteome</keyword>
<evidence type="ECO:0000313" key="1">
    <source>
        <dbReference type="EMBL" id="MBR0575710.1"/>
    </source>
</evidence>
<gene>
    <name evidence="1" type="ORF">KCG48_05060</name>
</gene>
<comment type="caution">
    <text evidence="1">The sequence shown here is derived from an EMBL/GenBank/DDBJ whole genome shotgun (WGS) entry which is preliminary data.</text>
</comment>
<reference evidence="1" key="1">
    <citation type="submission" date="2021-04" db="EMBL/GenBank/DDBJ databases">
        <title>Proteiniclasticum sedimins sp. nov., an obligate anaerobic bacterium isolated from anaerobic sludge.</title>
        <authorList>
            <person name="Liu J."/>
        </authorList>
    </citation>
    <scope>NUCLEOTIDE SEQUENCE</scope>
    <source>
        <strain evidence="1">BAD-10</strain>
    </source>
</reference>
<protein>
    <submittedName>
        <fullName evidence="1">Uncharacterized protein</fullName>
    </submittedName>
</protein>
<sequence length="122" mass="13569">MGKTKDYVFAIMPVIEDLRAKGLSDAHILQIFELVLDGSSEMVNKKEDDEKLISSITIDIYENRDDVEIHGSLDSQIHGAAALILGYSLRSEQSHLETLADVMGELDALEKRSPGIKLKEEI</sequence>
<name>A0A941HQ65_9CLOT</name>
<proteinExistence type="predicted"/>
<dbReference type="RefSeq" id="WP_211800272.1">
    <property type="nucleotide sequence ID" value="NZ_JAGSCS010000004.1"/>
</dbReference>
<dbReference type="AlphaFoldDB" id="A0A941HQ65"/>
<accession>A0A941HQ65</accession>
<dbReference type="EMBL" id="JAGSCS010000004">
    <property type="protein sequence ID" value="MBR0575710.1"/>
    <property type="molecule type" value="Genomic_DNA"/>
</dbReference>
<evidence type="ECO:0000313" key="2">
    <source>
        <dbReference type="Proteomes" id="UP000675379"/>
    </source>
</evidence>